<feature type="region of interest" description="Disordered" evidence="1">
    <location>
        <begin position="1"/>
        <end position="72"/>
    </location>
</feature>
<organism evidence="2 3">
    <name type="scientific">Corchorus capsularis</name>
    <name type="common">Jute</name>
    <dbReference type="NCBI Taxonomy" id="210143"/>
    <lineage>
        <taxon>Eukaryota</taxon>
        <taxon>Viridiplantae</taxon>
        <taxon>Streptophyta</taxon>
        <taxon>Embryophyta</taxon>
        <taxon>Tracheophyta</taxon>
        <taxon>Spermatophyta</taxon>
        <taxon>Magnoliopsida</taxon>
        <taxon>eudicotyledons</taxon>
        <taxon>Gunneridae</taxon>
        <taxon>Pentapetalae</taxon>
        <taxon>rosids</taxon>
        <taxon>malvids</taxon>
        <taxon>Malvales</taxon>
        <taxon>Malvaceae</taxon>
        <taxon>Grewioideae</taxon>
        <taxon>Apeibeae</taxon>
        <taxon>Corchorus</taxon>
    </lineage>
</organism>
<reference evidence="2 3" key="1">
    <citation type="submission" date="2013-09" db="EMBL/GenBank/DDBJ databases">
        <title>Corchorus capsularis genome sequencing.</title>
        <authorList>
            <person name="Alam M."/>
            <person name="Haque M.S."/>
            <person name="Islam M.S."/>
            <person name="Emdad E.M."/>
            <person name="Islam M.M."/>
            <person name="Ahmed B."/>
            <person name="Halim A."/>
            <person name="Hossen Q.M.M."/>
            <person name="Hossain M.Z."/>
            <person name="Ahmed R."/>
            <person name="Khan M.M."/>
            <person name="Islam R."/>
            <person name="Rashid M.M."/>
            <person name="Khan S.A."/>
            <person name="Rahman M.S."/>
            <person name="Alam M."/>
        </authorList>
    </citation>
    <scope>NUCLEOTIDE SEQUENCE [LARGE SCALE GENOMIC DNA]</scope>
    <source>
        <strain evidence="3">cv. CVL-1</strain>
        <tissue evidence="2">Whole seedling</tissue>
    </source>
</reference>
<name>A0A1R3IFF3_COCAP</name>
<dbReference type="EMBL" id="AWWV01010184">
    <property type="protein sequence ID" value="OMO81329.1"/>
    <property type="molecule type" value="Genomic_DNA"/>
</dbReference>
<evidence type="ECO:0000313" key="2">
    <source>
        <dbReference type="EMBL" id="OMO81329.1"/>
    </source>
</evidence>
<gene>
    <name evidence="2" type="ORF">CCACVL1_12478</name>
</gene>
<protein>
    <submittedName>
        <fullName evidence="2">Heart-and neural crest derivatives-expressed protein 2-like protein</fullName>
    </submittedName>
</protein>
<dbReference type="AlphaFoldDB" id="A0A1R3IFF3"/>
<evidence type="ECO:0000256" key="1">
    <source>
        <dbReference type="SAM" id="MobiDB-lite"/>
    </source>
</evidence>
<dbReference type="Gramene" id="OMO81329">
    <property type="protein sequence ID" value="OMO81329"/>
    <property type="gene ID" value="CCACVL1_12478"/>
</dbReference>
<comment type="caution">
    <text evidence="2">The sequence shown here is derived from an EMBL/GenBank/DDBJ whole genome shotgun (WGS) entry which is preliminary data.</text>
</comment>
<accession>A0A1R3IFF3</accession>
<feature type="compositionally biased region" description="Polar residues" evidence="1">
    <location>
        <begin position="13"/>
        <end position="27"/>
    </location>
</feature>
<evidence type="ECO:0000313" key="3">
    <source>
        <dbReference type="Proteomes" id="UP000188268"/>
    </source>
</evidence>
<dbReference type="Proteomes" id="UP000188268">
    <property type="component" value="Unassembled WGS sequence"/>
</dbReference>
<proteinExistence type="predicted"/>
<keyword evidence="3" id="KW-1185">Reference proteome</keyword>
<sequence length="97" mass="10548">MKRKALREANAAKISNSKRAIQQSCRVQPQAPTQQPPRPLEQPPPPPERRNEAPGLARTGSQQPKRGQFAAANSVPNVSGILFLPVQPQGTQQVPLL</sequence>
<dbReference type="OrthoDB" id="10604442at2759"/>
<feature type="compositionally biased region" description="Pro residues" evidence="1">
    <location>
        <begin position="34"/>
        <end position="46"/>
    </location>
</feature>